<feature type="compositionally biased region" description="Basic and acidic residues" evidence="1">
    <location>
        <begin position="127"/>
        <end position="141"/>
    </location>
</feature>
<dbReference type="Proteomes" id="UP000766486">
    <property type="component" value="Unassembled WGS sequence"/>
</dbReference>
<feature type="compositionally biased region" description="Basic and acidic residues" evidence="1">
    <location>
        <begin position="264"/>
        <end position="280"/>
    </location>
</feature>
<accession>A0ABY6UJR8</accession>
<organism evidence="2 3">
    <name type="scientific">Bionectria ochroleuca</name>
    <name type="common">Gliocladium roseum</name>
    <dbReference type="NCBI Taxonomy" id="29856"/>
    <lineage>
        <taxon>Eukaryota</taxon>
        <taxon>Fungi</taxon>
        <taxon>Dikarya</taxon>
        <taxon>Ascomycota</taxon>
        <taxon>Pezizomycotina</taxon>
        <taxon>Sordariomycetes</taxon>
        <taxon>Hypocreomycetidae</taxon>
        <taxon>Hypocreales</taxon>
        <taxon>Bionectriaceae</taxon>
        <taxon>Clonostachys</taxon>
    </lineage>
</organism>
<feature type="compositionally biased region" description="Basic residues" evidence="1">
    <location>
        <begin position="153"/>
        <end position="162"/>
    </location>
</feature>
<dbReference type="EMBL" id="CABFNS010000833">
    <property type="protein sequence ID" value="VUC31499.1"/>
    <property type="molecule type" value="Genomic_DNA"/>
</dbReference>
<sequence length="444" mass="51353">MADDKLVPSIIKLLTYPNPKVFQIEKKGKTNTKGDFHTPRKVTEWKDFNVKVLEDIFDGRLLREAQREEKGKELRVPKIRPDLECRIDAREPSTSRLIEKWCQTIVNDALEPIATFQPVYWAQGDPPRGERMVAPPRREQPRVQPSRESSKQARIRKKKSLKLIRPDSGAVSKTSDPQKHRREKFPKEYKPAINWRSRQIFEKHLVDESGNWNDRMSRSVYAWPVRQAFTQCIQNMSRYGCLLSCEEAFIFRVSTLDKIPVQDSRRQIPKEKESENKNEENGEDEEVDELLQDSLVDNGLLEYISIPWSNHYYHDDTGGNYEAGNHSGWTINLALWFVHVLAGISYKVSWKYEDIGKEVLPVTVPLETREEASLPTTDEEEDSDPGSEATVENPWIALLDESNQPSHFSIGPLAKRKRDLDEEAVDEDDAYKLSYSDKRVLVGD</sequence>
<protein>
    <submittedName>
        <fullName evidence="2">Uncharacterized protein</fullName>
    </submittedName>
</protein>
<reference evidence="2 3" key="1">
    <citation type="submission" date="2019-06" db="EMBL/GenBank/DDBJ databases">
        <authorList>
            <person name="Broberg M."/>
        </authorList>
    </citation>
    <scope>NUCLEOTIDE SEQUENCE [LARGE SCALE GENOMIC DNA]</scope>
</reference>
<feature type="region of interest" description="Disordered" evidence="1">
    <location>
        <begin position="264"/>
        <end position="287"/>
    </location>
</feature>
<name>A0ABY6UJR8_BIOOC</name>
<evidence type="ECO:0000313" key="3">
    <source>
        <dbReference type="Proteomes" id="UP000766486"/>
    </source>
</evidence>
<feature type="region of interest" description="Disordered" evidence="1">
    <location>
        <begin position="120"/>
        <end position="186"/>
    </location>
</feature>
<gene>
    <name evidence="2" type="ORF">CLO192961_LOCUS305495</name>
</gene>
<feature type="region of interest" description="Disordered" evidence="1">
    <location>
        <begin position="368"/>
        <end position="393"/>
    </location>
</feature>
<evidence type="ECO:0000313" key="2">
    <source>
        <dbReference type="EMBL" id="VUC31499.1"/>
    </source>
</evidence>
<proteinExistence type="predicted"/>
<keyword evidence="3" id="KW-1185">Reference proteome</keyword>
<comment type="caution">
    <text evidence="2">The sequence shown here is derived from an EMBL/GenBank/DDBJ whole genome shotgun (WGS) entry which is preliminary data.</text>
</comment>
<evidence type="ECO:0000256" key="1">
    <source>
        <dbReference type="SAM" id="MobiDB-lite"/>
    </source>
</evidence>